<feature type="domain" description="Fe/B12 periplasmic-binding" evidence="6">
    <location>
        <begin position="72"/>
        <end position="333"/>
    </location>
</feature>
<evidence type="ECO:0000259" key="6">
    <source>
        <dbReference type="PROSITE" id="PS50983"/>
    </source>
</evidence>
<evidence type="ECO:0000256" key="5">
    <source>
        <dbReference type="SAM" id="MobiDB-lite"/>
    </source>
</evidence>
<keyword evidence="4" id="KW-0732">Signal</keyword>
<feature type="region of interest" description="Disordered" evidence="5">
    <location>
        <begin position="16"/>
        <end position="54"/>
    </location>
</feature>
<comment type="subcellular location">
    <subcellularLocation>
        <location evidence="1">Cell envelope</location>
    </subcellularLocation>
</comment>
<keyword evidence="3" id="KW-0813">Transport</keyword>
<evidence type="ECO:0000313" key="7">
    <source>
        <dbReference type="EMBL" id="MBW7457942.1"/>
    </source>
</evidence>
<dbReference type="Proteomes" id="UP001519887">
    <property type="component" value="Unassembled WGS sequence"/>
</dbReference>
<dbReference type="PANTHER" id="PTHR30532:SF26">
    <property type="entry name" value="IRON(3+)-HYDROXAMATE-BINDING PROTEIN FHUD"/>
    <property type="match status" value="1"/>
</dbReference>
<gene>
    <name evidence="7" type="ORF">K0U00_28270</name>
</gene>
<dbReference type="CDD" id="cd01138">
    <property type="entry name" value="FeuA"/>
    <property type="match status" value="1"/>
</dbReference>
<dbReference type="InterPro" id="IPR051313">
    <property type="entry name" value="Bact_iron-sidero_bind"/>
</dbReference>
<evidence type="ECO:0000313" key="8">
    <source>
        <dbReference type="Proteomes" id="UP001519887"/>
    </source>
</evidence>
<dbReference type="Gene3D" id="3.40.50.1980">
    <property type="entry name" value="Nitrogenase molybdenum iron protein domain"/>
    <property type="match status" value="2"/>
</dbReference>
<dbReference type="PROSITE" id="PS50983">
    <property type="entry name" value="FE_B12_PBP"/>
    <property type="match status" value="1"/>
</dbReference>
<proteinExistence type="inferred from homology"/>
<keyword evidence="8" id="KW-1185">Reference proteome</keyword>
<reference evidence="7 8" key="1">
    <citation type="submission" date="2021-07" db="EMBL/GenBank/DDBJ databases">
        <title>Paenibacillus radiodurans sp. nov., isolated from the southeastern edge of Tengger Desert.</title>
        <authorList>
            <person name="Zhang G."/>
        </authorList>
    </citation>
    <scope>NUCLEOTIDE SEQUENCE [LARGE SCALE GENOMIC DNA]</scope>
    <source>
        <strain evidence="7 8">CCM 7311</strain>
    </source>
</reference>
<organism evidence="7 8">
    <name type="scientific">Paenibacillus sepulcri</name>
    <dbReference type="NCBI Taxonomy" id="359917"/>
    <lineage>
        <taxon>Bacteria</taxon>
        <taxon>Bacillati</taxon>
        <taxon>Bacillota</taxon>
        <taxon>Bacilli</taxon>
        <taxon>Bacillales</taxon>
        <taxon>Paenibacillaceae</taxon>
        <taxon>Paenibacillus</taxon>
    </lineage>
</organism>
<sequence length="335" mass="36373">MLIVFAIIVSACGGNSEPAPANGQQNAAGTNASGSDSASAGGEKEEEAQGGSDTRIVKTVKGDIEIPANPQRIVAGYYHGTLLSLGIHPIGGSKEWWMGSPFLTSEEQTIEDIGSPASLEKVLALEPDLIVINDTLIDSYDALSKIAPTLLIPYDSIKNIRQEITIFGDLLNKQEEASKWHADYEDKAKQAKEKLKGIVKPGMTASLLETDGKTIAMLGDNYGRGGEVIYHVFGFKAPPLVQKDVIDSGEQYKTVSLEVLPEYLNADYIFLSSYPDGTDEALNTLMESSVWKSLKAVKEGHVISLDYKTYFYFDPVSTFGQIDTLTDLLLRNQAQ</sequence>
<comment type="similarity">
    <text evidence="2">Belongs to the bacterial solute-binding protein 8 family.</text>
</comment>
<dbReference type="InterPro" id="IPR002491">
    <property type="entry name" value="ABC_transptr_periplasmic_BD"/>
</dbReference>
<accession>A0ABS7CAH8</accession>
<dbReference type="SUPFAM" id="SSF53807">
    <property type="entry name" value="Helical backbone' metal receptor"/>
    <property type="match status" value="1"/>
</dbReference>
<comment type="caution">
    <text evidence="7">The sequence shown here is derived from an EMBL/GenBank/DDBJ whole genome shotgun (WGS) entry which is preliminary data.</text>
</comment>
<dbReference type="EMBL" id="JAHZIK010001016">
    <property type="protein sequence ID" value="MBW7457942.1"/>
    <property type="molecule type" value="Genomic_DNA"/>
</dbReference>
<protein>
    <submittedName>
        <fullName evidence="7">Iron-hydroxamate ABC transporter substrate-binding protein</fullName>
    </submittedName>
</protein>
<dbReference type="Pfam" id="PF01497">
    <property type="entry name" value="Peripla_BP_2"/>
    <property type="match status" value="1"/>
</dbReference>
<evidence type="ECO:0000256" key="2">
    <source>
        <dbReference type="ARBA" id="ARBA00008814"/>
    </source>
</evidence>
<evidence type="ECO:0000256" key="1">
    <source>
        <dbReference type="ARBA" id="ARBA00004196"/>
    </source>
</evidence>
<name>A0ABS7CAH8_9BACL</name>
<dbReference type="PANTHER" id="PTHR30532">
    <property type="entry name" value="IRON III DICITRATE-BINDING PERIPLASMIC PROTEIN"/>
    <property type="match status" value="1"/>
</dbReference>
<evidence type="ECO:0000256" key="3">
    <source>
        <dbReference type="ARBA" id="ARBA00022448"/>
    </source>
</evidence>
<feature type="compositionally biased region" description="Low complexity" evidence="5">
    <location>
        <begin position="18"/>
        <end position="41"/>
    </location>
</feature>
<evidence type="ECO:0000256" key="4">
    <source>
        <dbReference type="ARBA" id="ARBA00022729"/>
    </source>
</evidence>
<dbReference type="RefSeq" id="WP_210040432.1">
    <property type="nucleotide sequence ID" value="NZ_JBHLVU010000021.1"/>
</dbReference>